<evidence type="ECO:0000256" key="1">
    <source>
        <dbReference type="ARBA" id="ARBA00023015"/>
    </source>
</evidence>
<organism evidence="5 6">
    <name type="scientific">Lactobacillus pasteurii DSM 23907 = CRBIP 24.76</name>
    <dbReference type="NCBI Taxonomy" id="1423790"/>
    <lineage>
        <taxon>Bacteria</taxon>
        <taxon>Bacillati</taxon>
        <taxon>Bacillota</taxon>
        <taxon>Bacilli</taxon>
        <taxon>Lactobacillales</taxon>
        <taxon>Lactobacillaceae</taxon>
        <taxon>Lactobacillus</taxon>
    </lineage>
</organism>
<reference evidence="5 6" key="1">
    <citation type="submission" date="2012-06" db="EMBL/GenBank/DDBJ databases">
        <title>Draft Genome Sequence of Lactobacillus pasteurii CRBIP 24.76T.</title>
        <authorList>
            <person name="Cousin S."/>
            <person name="Bouchier C."/>
            <person name="Loux V."/>
            <person name="Ma L."/>
            <person name="Creno S."/>
            <person name="Bizet C."/>
            <person name="Clermont D."/>
        </authorList>
    </citation>
    <scope>NUCLEOTIDE SEQUENCE [LARGE SCALE GENOMIC DNA]</scope>
    <source>
        <strain evidence="6">CRBIP 24.76T</strain>
    </source>
</reference>
<dbReference type="OrthoDB" id="9797223at2"/>
<dbReference type="PANTHER" id="PTHR30363">
    <property type="entry name" value="HTH-TYPE TRANSCRIPTIONAL REGULATOR SRLR-RELATED"/>
    <property type="match status" value="1"/>
</dbReference>
<proteinExistence type="predicted"/>
<name>I7LAR8_9LACO</name>
<dbReference type="eggNOG" id="COG1349">
    <property type="taxonomic scope" value="Bacteria"/>
</dbReference>
<evidence type="ECO:0000259" key="4">
    <source>
        <dbReference type="PROSITE" id="PS51000"/>
    </source>
</evidence>
<keyword evidence="3" id="KW-0804">Transcription</keyword>
<dbReference type="InterPro" id="IPR014036">
    <property type="entry name" value="DeoR-like_C"/>
</dbReference>
<dbReference type="STRING" id="1423790.BN53_02240"/>
<dbReference type="InterPro" id="IPR018356">
    <property type="entry name" value="Tscrpt_reg_HTH_DeoR_CS"/>
</dbReference>
<dbReference type="PROSITE" id="PS00894">
    <property type="entry name" value="HTH_DEOR_1"/>
    <property type="match status" value="1"/>
</dbReference>
<dbReference type="GO" id="GO:0003700">
    <property type="term" value="F:DNA-binding transcription factor activity"/>
    <property type="evidence" value="ECO:0007669"/>
    <property type="project" value="InterPro"/>
</dbReference>
<dbReference type="InterPro" id="IPR036388">
    <property type="entry name" value="WH-like_DNA-bd_sf"/>
</dbReference>
<sequence>MLTEERKNLIEAYVNEHKICSVTELCELTASSESTIRRDLISLEKAGRIERVHGGARSVKAFSRDIAQKVRFNLNRDTKIAIAKHAASYVKAGDFIFLDAGTSIYEMVQFLREIPDITVVTNGVDTAIACLDQQIQTILLGGYIKADTHAVIGEAAVSQLGQLSFDLSFIGANGIDSYGLTTPDTREAAIKQLEIAQAQQVFVLADSSKIGQRTFAKFSDGHNLALICNKLTEQEKAMLPADLQLVEIAE</sequence>
<dbReference type="InterPro" id="IPR036390">
    <property type="entry name" value="WH_DNA-bd_sf"/>
</dbReference>
<evidence type="ECO:0000313" key="5">
    <source>
        <dbReference type="EMBL" id="CCI84921.1"/>
    </source>
</evidence>
<dbReference type="GO" id="GO:0003677">
    <property type="term" value="F:DNA binding"/>
    <property type="evidence" value="ECO:0007669"/>
    <property type="project" value="UniProtKB-KW"/>
</dbReference>
<dbReference type="PANTHER" id="PTHR30363:SF56">
    <property type="entry name" value="TRANSCRIPTIONAL REGULATOR, DEOR FAMILY"/>
    <property type="match status" value="1"/>
</dbReference>
<dbReference type="InterPro" id="IPR037171">
    <property type="entry name" value="NagB/RpiA_transferase-like"/>
</dbReference>
<dbReference type="SMART" id="SM01134">
    <property type="entry name" value="DeoRC"/>
    <property type="match status" value="1"/>
</dbReference>
<accession>I7LAR8</accession>
<dbReference type="InterPro" id="IPR001034">
    <property type="entry name" value="DeoR_HTH"/>
</dbReference>
<dbReference type="SUPFAM" id="SSF46785">
    <property type="entry name" value="Winged helix' DNA-binding domain"/>
    <property type="match status" value="1"/>
</dbReference>
<evidence type="ECO:0000256" key="3">
    <source>
        <dbReference type="ARBA" id="ARBA00023163"/>
    </source>
</evidence>
<dbReference type="Pfam" id="PF08220">
    <property type="entry name" value="HTH_DeoR"/>
    <property type="match status" value="1"/>
</dbReference>
<dbReference type="Gene3D" id="3.40.50.1360">
    <property type="match status" value="1"/>
</dbReference>
<dbReference type="Proteomes" id="UP000009311">
    <property type="component" value="Unassembled WGS sequence"/>
</dbReference>
<feature type="domain" description="HTH deoR-type" evidence="4">
    <location>
        <begin position="3"/>
        <end position="58"/>
    </location>
</feature>
<dbReference type="SMART" id="SM00420">
    <property type="entry name" value="HTH_DEOR"/>
    <property type="match status" value="1"/>
</dbReference>
<protein>
    <submittedName>
        <fullName evidence="5">Transcription regulator</fullName>
    </submittedName>
</protein>
<dbReference type="Gene3D" id="1.10.10.10">
    <property type="entry name" value="Winged helix-like DNA-binding domain superfamily/Winged helix DNA-binding domain"/>
    <property type="match status" value="1"/>
</dbReference>
<dbReference type="Pfam" id="PF00455">
    <property type="entry name" value="DeoRC"/>
    <property type="match status" value="1"/>
</dbReference>
<dbReference type="SUPFAM" id="SSF100950">
    <property type="entry name" value="NagB/RpiA/CoA transferase-like"/>
    <property type="match status" value="1"/>
</dbReference>
<dbReference type="PRINTS" id="PR00037">
    <property type="entry name" value="HTHLACR"/>
</dbReference>
<dbReference type="RefSeq" id="WP_009559476.1">
    <property type="nucleotide sequence ID" value="NZ_AYZN01000002.1"/>
</dbReference>
<gene>
    <name evidence="5" type="ORF">BN53_02240</name>
</gene>
<comment type="caution">
    <text evidence="5">The sequence shown here is derived from an EMBL/GenBank/DDBJ whole genome shotgun (WGS) entry which is preliminary data.</text>
</comment>
<dbReference type="InterPro" id="IPR050313">
    <property type="entry name" value="Carb_Metab_HTH_regulators"/>
</dbReference>
<keyword evidence="6" id="KW-1185">Reference proteome</keyword>
<evidence type="ECO:0000256" key="2">
    <source>
        <dbReference type="ARBA" id="ARBA00023125"/>
    </source>
</evidence>
<dbReference type="PROSITE" id="PS51000">
    <property type="entry name" value="HTH_DEOR_2"/>
    <property type="match status" value="1"/>
</dbReference>
<evidence type="ECO:0000313" key="6">
    <source>
        <dbReference type="Proteomes" id="UP000009311"/>
    </source>
</evidence>
<dbReference type="AlphaFoldDB" id="I7LAR8"/>
<keyword evidence="2" id="KW-0238">DNA-binding</keyword>
<dbReference type="EMBL" id="CAKD01000013">
    <property type="protein sequence ID" value="CCI84921.1"/>
    <property type="molecule type" value="Genomic_DNA"/>
</dbReference>
<keyword evidence="1" id="KW-0805">Transcription regulation</keyword>